<dbReference type="PROSITE" id="PS50040">
    <property type="entry name" value="EF1G_C"/>
    <property type="match status" value="1"/>
</dbReference>
<keyword evidence="7" id="KW-1185">Reference proteome</keyword>
<feature type="transmembrane region" description="Helical" evidence="4">
    <location>
        <begin position="88"/>
        <end position="110"/>
    </location>
</feature>
<dbReference type="FunFam" id="3.30.70.1010:FF:000001">
    <property type="entry name" value="Elongation factor 1-gamma 1"/>
    <property type="match status" value="1"/>
</dbReference>
<keyword evidence="4" id="KW-0812">Transmembrane</keyword>
<dbReference type="AlphaFoldDB" id="A0AAD7MB98"/>
<evidence type="ECO:0000259" key="5">
    <source>
        <dbReference type="PROSITE" id="PS50040"/>
    </source>
</evidence>
<dbReference type="SMART" id="SM01183">
    <property type="entry name" value="EF1G"/>
    <property type="match status" value="1"/>
</dbReference>
<dbReference type="GO" id="GO:0003746">
    <property type="term" value="F:translation elongation factor activity"/>
    <property type="evidence" value="ECO:0007669"/>
    <property type="project" value="UniProtKB-UniRule"/>
</dbReference>
<feature type="non-terminal residue" evidence="6">
    <location>
        <position position="1"/>
    </location>
</feature>
<evidence type="ECO:0000256" key="4">
    <source>
        <dbReference type="SAM" id="Phobius"/>
    </source>
</evidence>
<dbReference type="SUPFAM" id="SSF89942">
    <property type="entry name" value="eEF1-gamma domain"/>
    <property type="match status" value="1"/>
</dbReference>
<keyword evidence="2 3" id="KW-0648">Protein biosynthesis</keyword>
<comment type="caution">
    <text evidence="6">The sequence shown here is derived from an EMBL/GenBank/DDBJ whole genome shotgun (WGS) entry which is preliminary data.</text>
</comment>
<keyword evidence="4" id="KW-0472">Membrane</keyword>
<keyword evidence="4" id="KW-1133">Transmembrane helix</keyword>
<proteinExistence type="predicted"/>
<dbReference type="Proteomes" id="UP001215598">
    <property type="component" value="Unassembled WGS sequence"/>
</dbReference>
<feature type="non-terminal residue" evidence="6">
    <location>
        <position position="165"/>
    </location>
</feature>
<evidence type="ECO:0000256" key="3">
    <source>
        <dbReference type="PROSITE-ProRule" id="PRU00519"/>
    </source>
</evidence>
<dbReference type="GO" id="GO:0005737">
    <property type="term" value="C:cytoplasm"/>
    <property type="evidence" value="ECO:0007669"/>
    <property type="project" value="TreeGrafter"/>
</dbReference>
<gene>
    <name evidence="6" type="ORF">B0H16DRAFT_1280976</name>
</gene>
<reference evidence="6" key="1">
    <citation type="submission" date="2023-03" db="EMBL/GenBank/DDBJ databases">
        <title>Massive genome expansion in bonnet fungi (Mycena s.s.) driven by repeated elements and novel gene families across ecological guilds.</title>
        <authorList>
            <consortium name="Lawrence Berkeley National Laboratory"/>
            <person name="Harder C.B."/>
            <person name="Miyauchi S."/>
            <person name="Viragh M."/>
            <person name="Kuo A."/>
            <person name="Thoen E."/>
            <person name="Andreopoulos B."/>
            <person name="Lu D."/>
            <person name="Skrede I."/>
            <person name="Drula E."/>
            <person name="Henrissat B."/>
            <person name="Morin E."/>
            <person name="Kohler A."/>
            <person name="Barry K."/>
            <person name="LaButti K."/>
            <person name="Morin E."/>
            <person name="Salamov A."/>
            <person name="Lipzen A."/>
            <person name="Mereny Z."/>
            <person name="Hegedus B."/>
            <person name="Baldrian P."/>
            <person name="Stursova M."/>
            <person name="Weitz H."/>
            <person name="Taylor A."/>
            <person name="Grigoriev I.V."/>
            <person name="Nagy L.G."/>
            <person name="Martin F."/>
            <person name="Kauserud H."/>
        </authorList>
    </citation>
    <scope>NUCLEOTIDE SEQUENCE</scope>
    <source>
        <strain evidence="6">CBHHK182m</strain>
    </source>
</reference>
<sequence length="165" mass="18573">QPGSSQVKNLLDDLPKSTFNLEDWKRVYSSKEVRGAGGSLEWFYEHFDKEGFSLWRVDFKYPEELTQTFLSNNQIGGFFNRLEASRKYLFGSMGVLGAANASLISGALILRGQEAEPVVNVGPDWKSYSFVKLDTSKDADKAFFEAALAWDLKIDGKKWLDGKTV</sequence>
<accession>A0AAD7MB98</accession>
<dbReference type="InterPro" id="IPR050802">
    <property type="entry name" value="EF-GSTs"/>
</dbReference>
<dbReference type="Pfam" id="PF00647">
    <property type="entry name" value="EF1G"/>
    <property type="match status" value="1"/>
</dbReference>
<keyword evidence="1 3" id="KW-0251">Elongation factor</keyword>
<feature type="domain" description="EF-1-gamma C-terminal" evidence="5">
    <location>
        <begin position="7"/>
        <end position="165"/>
    </location>
</feature>
<evidence type="ECO:0000256" key="1">
    <source>
        <dbReference type="ARBA" id="ARBA00022768"/>
    </source>
</evidence>
<dbReference type="PANTHER" id="PTHR43986:SF1">
    <property type="entry name" value="ELONGATION FACTOR 1-GAMMA"/>
    <property type="match status" value="1"/>
</dbReference>
<dbReference type="GO" id="GO:0005634">
    <property type="term" value="C:nucleus"/>
    <property type="evidence" value="ECO:0007669"/>
    <property type="project" value="TreeGrafter"/>
</dbReference>
<organism evidence="6 7">
    <name type="scientific">Mycena metata</name>
    <dbReference type="NCBI Taxonomy" id="1033252"/>
    <lineage>
        <taxon>Eukaryota</taxon>
        <taxon>Fungi</taxon>
        <taxon>Dikarya</taxon>
        <taxon>Basidiomycota</taxon>
        <taxon>Agaricomycotina</taxon>
        <taxon>Agaricomycetes</taxon>
        <taxon>Agaricomycetidae</taxon>
        <taxon>Agaricales</taxon>
        <taxon>Marasmiineae</taxon>
        <taxon>Mycenaceae</taxon>
        <taxon>Mycena</taxon>
    </lineage>
</organism>
<dbReference type="EMBL" id="JARKIB010000422">
    <property type="protein sequence ID" value="KAJ7709283.1"/>
    <property type="molecule type" value="Genomic_DNA"/>
</dbReference>
<dbReference type="PANTHER" id="PTHR43986">
    <property type="entry name" value="ELONGATION FACTOR 1-GAMMA"/>
    <property type="match status" value="1"/>
</dbReference>
<dbReference type="InterPro" id="IPR001662">
    <property type="entry name" value="EF1B_G_C"/>
</dbReference>
<evidence type="ECO:0000313" key="7">
    <source>
        <dbReference type="Proteomes" id="UP001215598"/>
    </source>
</evidence>
<protein>
    <recommendedName>
        <fullName evidence="5">EF-1-gamma C-terminal domain-containing protein</fullName>
    </recommendedName>
</protein>
<evidence type="ECO:0000313" key="6">
    <source>
        <dbReference type="EMBL" id="KAJ7709283.1"/>
    </source>
</evidence>
<dbReference type="InterPro" id="IPR036433">
    <property type="entry name" value="EF1B_G_C_sf"/>
</dbReference>
<dbReference type="Gene3D" id="3.30.70.1010">
    <property type="entry name" value="Translation elongation factor EF1B, gamma chain, conserved domain"/>
    <property type="match status" value="1"/>
</dbReference>
<evidence type="ECO:0000256" key="2">
    <source>
        <dbReference type="ARBA" id="ARBA00022917"/>
    </source>
</evidence>
<name>A0AAD7MB98_9AGAR</name>